<dbReference type="AlphaFoldDB" id="A0A2U9PZY7"/>
<dbReference type="PANTHER" id="PTHR40761:SF1">
    <property type="entry name" value="CONSERVED INTEGRAL MEMBRANE ALANINE VALINE AND LEUCINE RICH PROTEIN-RELATED"/>
    <property type="match status" value="1"/>
</dbReference>
<feature type="transmembrane region" description="Helical" evidence="1">
    <location>
        <begin position="51"/>
        <end position="70"/>
    </location>
</feature>
<feature type="transmembrane region" description="Helical" evidence="1">
    <location>
        <begin position="106"/>
        <end position="124"/>
    </location>
</feature>
<dbReference type="Proteomes" id="UP000011200">
    <property type="component" value="Chromosome"/>
</dbReference>
<keyword evidence="1" id="KW-0812">Transmembrane</keyword>
<feature type="transmembrane region" description="Helical" evidence="1">
    <location>
        <begin position="76"/>
        <end position="94"/>
    </location>
</feature>
<feature type="transmembrane region" description="Helical" evidence="1">
    <location>
        <begin position="228"/>
        <end position="249"/>
    </location>
</feature>
<sequence>MLGNSIAVLLALCAAIFMAVGIVVRQRATLDVPAGKGVSTVMLRTLLRRKLWWAGTISAVMGYGFQALALGFGSLLLVQPVLVSALLFALPLSARLAHRTVSRADWMWALLLTGALTVFVLLARTSTGTYSVSVSTTVTVAVVCTSVVALCVVLATRSSNWRRAVLLAAAVGVMFGVVAVLTKIVMHMVADGDALATFTTPALYLVVVLGVLATLLQQSAFHAGSLQTSVPTMLVLEPVVAVLLGSVVLGEHLSIAGWQPVALTLAIAAMIAATIALGRDEGAYEETLEAEMEAKTVTG</sequence>
<organism evidence="2 3">
    <name type="scientific">Mycolicibacterium smegmatis (strain MKD8)</name>
    <name type="common">Mycobacterium smegmatis</name>
    <dbReference type="NCBI Taxonomy" id="1214915"/>
    <lineage>
        <taxon>Bacteria</taxon>
        <taxon>Bacillati</taxon>
        <taxon>Actinomycetota</taxon>
        <taxon>Actinomycetes</taxon>
        <taxon>Mycobacteriales</taxon>
        <taxon>Mycobacteriaceae</taxon>
        <taxon>Mycolicibacterium</taxon>
    </lineage>
</organism>
<keyword evidence="1" id="KW-1133">Transmembrane helix</keyword>
<name>A0A2U9PZY7_MYCSE</name>
<feature type="transmembrane region" description="Helical" evidence="1">
    <location>
        <begin position="255"/>
        <end position="277"/>
    </location>
</feature>
<feature type="transmembrane region" description="Helical" evidence="1">
    <location>
        <begin position="165"/>
        <end position="189"/>
    </location>
</feature>
<feature type="transmembrane region" description="Helical" evidence="1">
    <location>
        <begin position="195"/>
        <end position="216"/>
    </location>
</feature>
<feature type="transmembrane region" description="Helical" evidence="1">
    <location>
        <begin position="130"/>
        <end position="153"/>
    </location>
</feature>
<keyword evidence="1" id="KW-0472">Membrane</keyword>
<dbReference type="NCBIfam" id="NF038012">
    <property type="entry name" value="DMT_1"/>
    <property type="match status" value="1"/>
</dbReference>
<accession>A0A2U9PZY7</accession>
<reference evidence="2 3" key="1">
    <citation type="journal article" date="2013" name="Genome Announc.">
        <title>Draft genome sequence of MKD8, a conjugal recipient Mycobacterium smegmatis strain.</title>
        <authorList>
            <person name="Gray T.A."/>
            <person name="Palumbo M.J."/>
            <person name="Derbyshire K.M."/>
        </authorList>
    </citation>
    <scope>NUCLEOTIDE SEQUENCE [LARGE SCALE GENOMIC DNA]</scope>
    <source>
        <strain evidence="2 3">MKD8</strain>
    </source>
</reference>
<proteinExistence type="predicted"/>
<gene>
    <name evidence="2" type="ORF">D806_064200</name>
</gene>
<evidence type="ECO:0000256" key="1">
    <source>
        <dbReference type="SAM" id="Phobius"/>
    </source>
</evidence>
<protein>
    <submittedName>
        <fullName evidence="2">Uncharacterized protein</fullName>
    </submittedName>
</protein>
<feature type="transmembrane region" description="Helical" evidence="1">
    <location>
        <begin position="6"/>
        <end position="24"/>
    </location>
</feature>
<dbReference type="PANTHER" id="PTHR40761">
    <property type="entry name" value="CONSERVED INTEGRAL MEMBRANE ALANINE VALINE AND LEUCINE RICH PROTEIN-RELATED"/>
    <property type="match status" value="1"/>
</dbReference>
<reference evidence="3" key="2">
    <citation type="submission" date="2018-03" db="EMBL/GenBank/DDBJ databases">
        <authorList>
            <person name="Derbyshire K."/>
            <person name="Gray T.A."/>
            <person name="Champion M."/>
        </authorList>
    </citation>
    <scope>NUCLEOTIDE SEQUENCE [LARGE SCALE GENOMIC DNA]</scope>
    <source>
        <strain evidence="3">MKD8</strain>
    </source>
</reference>
<evidence type="ECO:0000313" key="2">
    <source>
        <dbReference type="EMBL" id="AWT57353.1"/>
    </source>
</evidence>
<dbReference type="EMBL" id="CP027541">
    <property type="protein sequence ID" value="AWT57353.1"/>
    <property type="molecule type" value="Genomic_DNA"/>
</dbReference>
<evidence type="ECO:0000313" key="3">
    <source>
        <dbReference type="Proteomes" id="UP000011200"/>
    </source>
</evidence>
<dbReference type="RefSeq" id="WP_003897957.1">
    <property type="nucleotide sequence ID" value="NZ_CP027541.1"/>
</dbReference>